<feature type="domain" description="RRM" evidence="4">
    <location>
        <begin position="177"/>
        <end position="254"/>
    </location>
</feature>
<dbReference type="OrthoDB" id="1049195at2759"/>
<dbReference type="InterPro" id="IPR000504">
    <property type="entry name" value="RRM_dom"/>
</dbReference>
<feature type="region of interest" description="Disordered" evidence="3">
    <location>
        <begin position="93"/>
        <end position="150"/>
    </location>
</feature>
<evidence type="ECO:0000256" key="1">
    <source>
        <dbReference type="ARBA" id="ARBA00022884"/>
    </source>
</evidence>
<organism evidence="5 6">
    <name type="scientific">Lodderomyces elongisporus (strain ATCC 11503 / CBS 2605 / JCM 1781 / NBRC 1676 / NRRL YB-4239)</name>
    <name type="common">Yeast</name>
    <name type="synonym">Saccharomyces elongisporus</name>
    <dbReference type="NCBI Taxonomy" id="379508"/>
    <lineage>
        <taxon>Eukaryota</taxon>
        <taxon>Fungi</taxon>
        <taxon>Dikarya</taxon>
        <taxon>Ascomycota</taxon>
        <taxon>Saccharomycotina</taxon>
        <taxon>Pichiomycetes</taxon>
        <taxon>Debaryomycetaceae</taxon>
        <taxon>Candida/Lodderomyces clade</taxon>
        <taxon>Lodderomyces</taxon>
    </lineage>
</organism>
<dbReference type="SMART" id="SM00360">
    <property type="entry name" value="RRM"/>
    <property type="match status" value="3"/>
</dbReference>
<keyword evidence="1 2" id="KW-0694">RNA-binding</keyword>
<dbReference type="HOGENOM" id="CLU_026447_2_0_1"/>
<gene>
    <name evidence="5" type="ORF">LELG_05562</name>
</gene>
<evidence type="ECO:0000256" key="2">
    <source>
        <dbReference type="PROSITE-ProRule" id="PRU00176"/>
    </source>
</evidence>
<proteinExistence type="predicted"/>
<evidence type="ECO:0000259" key="4">
    <source>
        <dbReference type="PROSITE" id="PS50102"/>
    </source>
</evidence>
<dbReference type="STRING" id="379508.A5E7H3"/>
<dbReference type="AlphaFoldDB" id="A5E7H3"/>
<dbReference type="PANTHER" id="PTHR23003:SF3">
    <property type="entry name" value="FI21236P1-RELATED"/>
    <property type="match status" value="1"/>
</dbReference>
<dbReference type="OMA" id="TNAADAW"/>
<evidence type="ECO:0000313" key="5">
    <source>
        <dbReference type="EMBL" id="EDK47381.1"/>
    </source>
</evidence>
<feature type="domain" description="RRM" evidence="4">
    <location>
        <begin position="292"/>
        <end position="369"/>
    </location>
</feature>
<evidence type="ECO:0000256" key="3">
    <source>
        <dbReference type="SAM" id="MobiDB-lite"/>
    </source>
</evidence>
<dbReference type="eggNOG" id="KOG0118">
    <property type="taxonomic scope" value="Eukaryota"/>
</dbReference>
<feature type="compositionally biased region" description="Acidic residues" evidence="3">
    <location>
        <begin position="428"/>
        <end position="437"/>
    </location>
</feature>
<dbReference type="GO" id="GO:1990904">
    <property type="term" value="C:ribonucleoprotein complex"/>
    <property type="evidence" value="ECO:0007669"/>
    <property type="project" value="TreeGrafter"/>
</dbReference>
<feature type="region of interest" description="Disordered" evidence="3">
    <location>
        <begin position="254"/>
        <end position="289"/>
    </location>
</feature>
<dbReference type="InterPro" id="IPR035979">
    <property type="entry name" value="RBD_domain_sf"/>
</dbReference>
<dbReference type="FunCoup" id="A5E7H3">
    <property type="interactions" value="674"/>
</dbReference>
<feature type="domain" description="RRM" evidence="4">
    <location>
        <begin position="20"/>
        <end position="96"/>
    </location>
</feature>
<name>A5E7H3_LODEL</name>
<sequence>MSSGSGEHSFRSKSDRNYDNSVFIGNVPFDATPRDIESIFKGEFEIVRADIVTKNGRSRGMATVEFKNKDGVTNAINKYDHSEFQGREIFVRQDYPPPEKKLFERDGDKGGRSGRGERGGRGGYNDSYNGRGREAGAGGAYSGYGGRGGRGGYGNDRGGYGGRAEYKPPPPPATPGTEVFVGNLPFSVNWQALKDLMREAGQVIRADVRLDDWGRSRGFGTVVFATPEEADKAVNMFQGYSLDGRVLDTRHGRSTAVSTGERFGGAGGFRQSGERNTEFTEGVTGGNEEPSETIFVENLPFSTQNDDLFDLFETVGRVTKAEIQYQADGRASGNAVVQFELAELSDKAIQELNDYEYGGRRLQISYAHRPNASSSTSSTSNANSTTTAAAGTESTGGNDDDNSNADSGGFEDTDVVVEDAPDNNTADPVDDDSTPVE</sequence>
<dbReference type="GO" id="GO:0071028">
    <property type="term" value="P:nuclear mRNA surveillance"/>
    <property type="evidence" value="ECO:0007669"/>
    <property type="project" value="TreeGrafter"/>
</dbReference>
<feature type="region of interest" description="Disordered" evidence="3">
    <location>
        <begin position="369"/>
        <end position="437"/>
    </location>
</feature>
<feature type="compositionally biased region" description="Acidic residues" evidence="3">
    <location>
        <begin position="398"/>
        <end position="421"/>
    </location>
</feature>
<reference evidence="5 6" key="1">
    <citation type="journal article" date="2009" name="Nature">
        <title>Evolution of pathogenicity and sexual reproduction in eight Candida genomes.</title>
        <authorList>
            <person name="Butler G."/>
            <person name="Rasmussen M.D."/>
            <person name="Lin M.F."/>
            <person name="Santos M.A."/>
            <person name="Sakthikumar S."/>
            <person name="Munro C.A."/>
            <person name="Rheinbay E."/>
            <person name="Grabherr M."/>
            <person name="Forche A."/>
            <person name="Reedy J.L."/>
            <person name="Agrafioti I."/>
            <person name="Arnaud M.B."/>
            <person name="Bates S."/>
            <person name="Brown A.J."/>
            <person name="Brunke S."/>
            <person name="Costanzo M.C."/>
            <person name="Fitzpatrick D.A."/>
            <person name="de Groot P.W."/>
            <person name="Harris D."/>
            <person name="Hoyer L.L."/>
            <person name="Hube B."/>
            <person name="Klis F.M."/>
            <person name="Kodira C."/>
            <person name="Lennard N."/>
            <person name="Logue M.E."/>
            <person name="Martin R."/>
            <person name="Neiman A.M."/>
            <person name="Nikolaou E."/>
            <person name="Quail M.A."/>
            <person name="Quinn J."/>
            <person name="Santos M.C."/>
            <person name="Schmitzberger F.F."/>
            <person name="Sherlock G."/>
            <person name="Shah P."/>
            <person name="Silverstein K.A."/>
            <person name="Skrzypek M.S."/>
            <person name="Soll D."/>
            <person name="Staggs R."/>
            <person name="Stansfield I."/>
            <person name="Stumpf M.P."/>
            <person name="Sudbery P.E."/>
            <person name="Srikantha T."/>
            <person name="Zeng Q."/>
            <person name="Berman J."/>
            <person name="Berriman M."/>
            <person name="Heitman J."/>
            <person name="Gow N.A."/>
            <person name="Lorenz M.C."/>
            <person name="Birren B.W."/>
            <person name="Kellis M."/>
            <person name="Cuomo C.A."/>
        </authorList>
    </citation>
    <scope>NUCLEOTIDE SEQUENCE [LARGE SCALE GENOMIC DNA]</scope>
    <source>
        <strain evidence="6">ATCC 11503 / BCRC 21390 / CBS 2605 / JCM 1781 / NBRC 1676 / NRRL YB-4239</strain>
    </source>
</reference>
<dbReference type="FunFam" id="3.30.70.330:FF:000362">
    <property type="entry name" value="GBP2p Poly(A+) RNA-binding protein"/>
    <property type="match status" value="1"/>
</dbReference>
<keyword evidence="6" id="KW-1185">Reference proteome</keyword>
<dbReference type="VEuPathDB" id="FungiDB:LELG_05562"/>
<dbReference type="PROSITE" id="PS50102">
    <property type="entry name" value="RRM"/>
    <property type="match status" value="3"/>
</dbReference>
<dbReference type="SUPFAM" id="SSF54928">
    <property type="entry name" value="RNA-binding domain, RBD"/>
    <property type="match status" value="2"/>
</dbReference>
<protein>
    <recommendedName>
        <fullName evidence="4">RRM domain-containing protein</fullName>
    </recommendedName>
</protein>
<dbReference type="KEGG" id="lel:PVL30_005091"/>
<dbReference type="GO" id="GO:0005737">
    <property type="term" value="C:cytoplasm"/>
    <property type="evidence" value="ECO:0007669"/>
    <property type="project" value="TreeGrafter"/>
</dbReference>
<dbReference type="InterPro" id="IPR012677">
    <property type="entry name" value="Nucleotide-bd_a/b_plait_sf"/>
</dbReference>
<dbReference type="GO" id="GO:0005634">
    <property type="term" value="C:nucleus"/>
    <property type="evidence" value="ECO:0007669"/>
    <property type="project" value="TreeGrafter"/>
</dbReference>
<dbReference type="Proteomes" id="UP000001996">
    <property type="component" value="Unassembled WGS sequence"/>
</dbReference>
<dbReference type="Pfam" id="PF00076">
    <property type="entry name" value="RRM_1"/>
    <property type="match status" value="3"/>
</dbReference>
<evidence type="ECO:0000313" key="6">
    <source>
        <dbReference type="Proteomes" id="UP000001996"/>
    </source>
</evidence>
<dbReference type="GeneID" id="5230338"/>
<feature type="compositionally biased region" description="Low complexity" evidence="3">
    <location>
        <begin position="371"/>
        <end position="397"/>
    </location>
</feature>
<dbReference type="GO" id="GO:0003729">
    <property type="term" value="F:mRNA binding"/>
    <property type="evidence" value="ECO:0007669"/>
    <property type="project" value="TreeGrafter"/>
</dbReference>
<dbReference type="InParanoid" id="A5E7H3"/>
<dbReference type="EMBL" id="CH981533">
    <property type="protein sequence ID" value="EDK47381.1"/>
    <property type="molecule type" value="Genomic_DNA"/>
</dbReference>
<dbReference type="Gene3D" id="3.30.70.330">
    <property type="match status" value="3"/>
</dbReference>
<dbReference type="InterPro" id="IPR050374">
    <property type="entry name" value="RRT5_SRSF_SR"/>
</dbReference>
<accession>A5E7H3</accession>
<feature type="compositionally biased region" description="Basic and acidic residues" evidence="3">
    <location>
        <begin position="93"/>
        <end position="120"/>
    </location>
</feature>
<dbReference type="GO" id="GO:0016973">
    <property type="term" value="P:poly(A)+ mRNA export from nucleus"/>
    <property type="evidence" value="ECO:0007669"/>
    <property type="project" value="TreeGrafter"/>
</dbReference>
<feature type="compositionally biased region" description="Gly residues" evidence="3">
    <location>
        <begin position="135"/>
        <end position="150"/>
    </location>
</feature>
<dbReference type="PANTHER" id="PTHR23003">
    <property type="entry name" value="RNA RECOGNITION MOTIF RRM DOMAIN CONTAINING PROTEIN"/>
    <property type="match status" value="1"/>
</dbReference>